<sequence length="233" mass="25239">METIYPGVRLVLTDPMPAEAVEIAHKQVRSAAEDLDGHGVATLVLELAQAWGVPALWEQVCRPLLARLPGRTPAEVVVEHALSEGVRVAFDVYRREPGRPLPAGGVLLAGVEREAHTLGLLALAAALREQGRGCLNLGPMLPWSALASAVHRARPHTVVLWSQTPVTGRAYRLVRFARDFPRLRVYGAGPGWIEPLTRPTAHLGSLPDAVAACRDVPAGRDAHHIRYGSVPYR</sequence>
<proteinExistence type="predicted"/>
<dbReference type="InterPro" id="IPR036724">
    <property type="entry name" value="Cobalamin-bd_sf"/>
</dbReference>
<name>A0A1C4YVI6_9ACTN</name>
<evidence type="ECO:0000313" key="1">
    <source>
        <dbReference type="EMBL" id="SCF24755.1"/>
    </source>
</evidence>
<dbReference type="EMBL" id="LT607409">
    <property type="protein sequence ID" value="SCF24755.1"/>
    <property type="molecule type" value="Genomic_DNA"/>
</dbReference>
<organism evidence="1 2">
    <name type="scientific">Micromonospora chokoriensis</name>
    <dbReference type="NCBI Taxonomy" id="356851"/>
    <lineage>
        <taxon>Bacteria</taxon>
        <taxon>Bacillati</taxon>
        <taxon>Actinomycetota</taxon>
        <taxon>Actinomycetes</taxon>
        <taxon>Micromonosporales</taxon>
        <taxon>Micromonosporaceae</taxon>
        <taxon>Micromonospora</taxon>
    </lineage>
</organism>
<dbReference type="Gene3D" id="3.40.50.280">
    <property type="entry name" value="Cobalamin-binding domain"/>
    <property type="match status" value="1"/>
</dbReference>
<accession>A0A1C4YVI6</accession>
<dbReference type="Proteomes" id="UP000198224">
    <property type="component" value="Chromosome I"/>
</dbReference>
<dbReference type="AlphaFoldDB" id="A0A1C4YVI6"/>
<protein>
    <recommendedName>
        <fullName evidence="3">B12 binding domain-containing protein</fullName>
    </recommendedName>
</protein>
<evidence type="ECO:0000313" key="2">
    <source>
        <dbReference type="Proteomes" id="UP000198224"/>
    </source>
</evidence>
<dbReference type="GO" id="GO:0031419">
    <property type="term" value="F:cobalamin binding"/>
    <property type="evidence" value="ECO:0007669"/>
    <property type="project" value="InterPro"/>
</dbReference>
<dbReference type="SUPFAM" id="SSF52242">
    <property type="entry name" value="Cobalamin (vitamin B12)-binding domain"/>
    <property type="match status" value="1"/>
</dbReference>
<gene>
    <name evidence="1" type="ORF">GA0070612_5328</name>
</gene>
<dbReference type="GO" id="GO:0046872">
    <property type="term" value="F:metal ion binding"/>
    <property type="evidence" value="ECO:0007669"/>
    <property type="project" value="InterPro"/>
</dbReference>
<reference evidence="2" key="1">
    <citation type="submission" date="2016-06" db="EMBL/GenBank/DDBJ databases">
        <authorList>
            <person name="Varghese N."/>
            <person name="Submissions Spin"/>
        </authorList>
    </citation>
    <scope>NUCLEOTIDE SEQUENCE [LARGE SCALE GENOMIC DNA]</scope>
    <source>
        <strain evidence="2">DSM 45160</strain>
    </source>
</reference>
<keyword evidence="2" id="KW-1185">Reference proteome</keyword>
<dbReference type="RefSeq" id="WP_231924347.1">
    <property type="nucleotide sequence ID" value="NZ_LT607409.1"/>
</dbReference>
<evidence type="ECO:0008006" key="3">
    <source>
        <dbReference type="Google" id="ProtNLM"/>
    </source>
</evidence>